<evidence type="ECO:0000313" key="3">
    <source>
        <dbReference type="Proteomes" id="UP001434883"/>
    </source>
</evidence>
<feature type="transmembrane region" description="Helical" evidence="1">
    <location>
        <begin position="100"/>
        <end position="123"/>
    </location>
</feature>
<feature type="transmembrane region" description="Helical" evidence="1">
    <location>
        <begin position="75"/>
        <end position="94"/>
    </location>
</feature>
<keyword evidence="1" id="KW-1133">Transmembrane helix</keyword>
<reference evidence="2 3" key="1">
    <citation type="submission" date="2021-06" db="EMBL/GenBank/DDBJ databases">
        <authorList>
            <person name="Palmer J.M."/>
        </authorList>
    </citation>
    <scope>NUCLEOTIDE SEQUENCE [LARGE SCALE GENOMIC DNA]</scope>
    <source>
        <strain evidence="2 3">XC_2019</strain>
        <tissue evidence="2">Muscle</tissue>
    </source>
</reference>
<evidence type="ECO:0000256" key="1">
    <source>
        <dbReference type="SAM" id="Phobius"/>
    </source>
</evidence>
<keyword evidence="3" id="KW-1185">Reference proteome</keyword>
<comment type="caution">
    <text evidence="2">The sequence shown here is derived from an EMBL/GenBank/DDBJ whole genome shotgun (WGS) entry which is preliminary data.</text>
</comment>
<dbReference type="EMBL" id="JAHRIN010067365">
    <property type="protein sequence ID" value="MEQ2214386.1"/>
    <property type="molecule type" value="Genomic_DNA"/>
</dbReference>
<organism evidence="2 3">
    <name type="scientific">Xenoophorus captivus</name>
    <dbReference type="NCBI Taxonomy" id="1517983"/>
    <lineage>
        <taxon>Eukaryota</taxon>
        <taxon>Metazoa</taxon>
        <taxon>Chordata</taxon>
        <taxon>Craniata</taxon>
        <taxon>Vertebrata</taxon>
        <taxon>Euteleostomi</taxon>
        <taxon>Actinopterygii</taxon>
        <taxon>Neopterygii</taxon>
        <taxon>Teleostei</taxon>
        <taxon>Neoteleostei</taxon>
        <taxon>Acanthomorphata</taxon>
        <taxon>Ovalentaria</taxon>
        <taxon>Atherinomorphae</taxon>
        <taxon>Cyprinodontiformes</taxon>
        <taxon>Goodeidae</taxon>
        <taxon>Xenoophorus</taxon>
    </lineage>
</organism>
<protein>
    <submittedName>
        <fullName evidence="2">Uncharacterized protein</fullName>
    </submittedName>
</protein>
<keyword evidence="1" id="KW-0812">Transmembrane</keyword>
<name>A0ABV0S3A8_9TELE</name>
<accession>A0ABV0S3A8</accession>
<gene>
    <name evidence="2" type="ORF">XENOCAPTIV_004437</name>
</gene>
<keyword evidence="1" id="KW-0472">Membrane</keyword>
<sequence>MRSCGNTTDLVKHLTLNHYREYEAFMIFPSQFNALPFRSSEQLLQQQVAAVRAQEGTLQKVLCPLAIRLNKILEMYNTANTYMFHHIYICYFYVFSGHNFILDIAVISLFLCWHYLLLLIIFFK</sequence>
<dbReference type="Proteomes" id="UP001434883">
    <property type="component" value="Unassembled WGS sequence"/>
</dbReference>
<proteinExistence type="predicted"/>
<evidence type="ECO:0000313" key="2">
    <source>
        <dbReference type="EMBL" id="MEQ2214386.1"/>
    </source>
</evidence>